<proteinExistence type="inferred from homology"/>
<dbReference type="PANTHER" id="PTHR33630">
    <property type="entry name" value="CUTINASE RV1984C-RELATED-RELATED"/>
    <property type="match status" value="1"/>
</dbReference>
<evidence type="ECO:0000256" key="3">
    <source>
        <dbReference type="ARBA" id="ARBA00022801"/>
    </source>
</evidence>
<dbReference type="PANTHER" id="PTHR33630:SF9">
    <property type="entry name" value="CUTINASE 4"/>
    <property type="match status" value="1"/>
</dbReference>
<dbReference type="Proteomes" id="UP000308697">
    <property type="component" value="Unassembled WGS sequence"/>
</dbReference>
<keyword evidence="4" id="KW-1015">Disulfide bond</keyword>
<sequence>MRKARSLLALVVALPALGLSAPQAVAASPQTQTQTRTHAQVQTRADCPNTMIFEVGGHLDGDATVYDRSNAALPEGVSFTKIHYSASIAPYPGDTVSLDDSVAEGIGKLDAAVKDFHGMCSASHITIAGYSQGAIVAGDELAVLSESDAVPHDRINGVLYGDPRRPGADGGPGGIETNLPTILPGMTMKGPRGFGDLTVKEICNTNDGICYSENVLTNLACFANGVVGYFTGDHAYDINPHAVSGGGDQLNRQPPKIPLCGPGLPIPSGTPHQLLTPHQVFKSDPAEGRHQVADYRSMITPLLPADVRGRLAYFPWLPAAG</sequence>
<feature type="signal peptide" evidence="6">
    <location>
        <begin position="1"/>
        <end position="26"/>
    </location>
</feature>
<evidence type="ECO:0000256" key="6">
    <source>
        <dbReference type="SAM" id="SignalP"/>
    </source>
</evidence>
<dbReference type="GO" id="GO:0052689">
    <property type="term" value="F:carboxylic ester hydrolase activity"/>
    <property type="evidence" value="ECO:0007669"/>
    <property type="project" value="UniProtKB-KW"/>
</dbReference>
<evidence type="ECO:0000256" key="5">
    <source>
        <dbReference type="SAM" id="MobiDB-lite"/>
    </source>
</evidence>
<evidence type="ECO:0000313" key="8">
    <source>
        <dbReference type="EMBL" id="TJZ44530.1"/>
    </source>
</evidence>
<dbReference type="SMART" id="SM01110">
    <property type="entry name" value="Cutinase"/>
    <property type="match status" value="1"/>
</dbReference>
<evidence type="ECO:0000256" key="4">
    <source>
        <dbReference type="ARBA" id="ARBA00023157"/>
    </source>
</evidence>
<keyword evidence="9" id="KW-1185">Reference proteome</keyword>
<gene>
    <name evidence="8" type="ORF">FCH28_29770</name>
</gene>
<dbReference type="Pfam" id="PF08237">
    <property type="entry name" value="PE-PPE"/>
    <property type="match status" value="1"/>
</dbReference>
<reference evidence="8 9" key="1">
    <citation type="submission" date="2019-04" db="EMBL/GenBank/DDBJ databases">
        <title>Streptomyces piniterrae sp. nov., a heliquinomycin-producing actinomycete isolated from rhizosphere soil of Pinus yunnanensis.</title>
        <authorList>
            <person name="Zhuang X."/>
            <person name="Zhao J."/>
        </authorList>
    </citation>
    <scope>NUCLEOTIDE SEQUENCE [LARGE SCALE GENOMIC DNA]</scope>
    <source>
        <strain evidence="9">jys28</strain>
    </source>
</reference>
<keyword evidence="2" id="KW-0719">Serine esterase</keyword>
<evidence type="ECO:0000313" key="9">
    <source>
        <dbReference type="Proteomes" id="UP000308697"/>
    </source>
</evidence>
<evidence type="ECO:0000259" key="7">
    <source>
        <dbReference type="Pfam" id="PF08237"/>
    </source>
</evidence>
<organism evidence="8 9">
    <name type="scientific">Streptomyces piniterrae</name>
    <dbReference type="NCBI Taxonomy" id="2571125"/>
    <lineage>
        <taxon>Bacteria</taxon>
        <taxon>Bacillati</taxon>
        <taxon>Actinomycetota</taxon>
        <taxon>Actinomycetes</taxon>
        <taxon>Kitasatosporales</taxon>
        <taxon>Streptomycetaceae</taxon>
        <taxon>Streptomyces</taxon>
    </lineage>
</organism>
<comment type="similarity">
    <text evidence="1">Belongs to the cutinase family.</text>
</comment>
<dbReference type="InterPro" id="IPR013228">
    <property type="entry name" value="PE-PPE_C"/>
</dbReference>
<dbReference type="Gene3D" id="3.40.50.1820">
    <property type="entry name" value="alpha/beta hydrolase"/>
    <property type="match status" value="1"/>
</dbReference>
<keyword evidence="6" id="KW-0732">Signal</keyword>
<dbReference type="SUPFAM" id="SSF53474">
    <property type="entry name" value="alpha/beta-Hydrolases"/>
    <property type="match status" value="1"/>
</dbReference>
<name>A0A4U0MU67_9ACTN</name>
<dbReference type="InterPro" id="IPR029058">
    <property type="entry name" value="AB_hydrolase_fold"/>
</dbReference>
<evidence type="ECO:0000256" key="2">
    <source>
        <dbReference type="ARBA" id="ARBA00022487"/>
    </source>
</evidence>
<dbReference type="AlphaFoldDB" id="A0A4U0MU67"/>
<feature type="chain" id="PRO_5038799298" evidence="6">
    <location>
        <begin position="27"/>
        <end position="321"/>
    </location>
</feature>
<dbReference type="InterPro" id="IPR000675">
    <property type="entry name" value="Cutinase/axe"/>
</dbReference>
<comment type="caution">
    <text evidence="8">The sequence shown here is derived from an EMBL/GenBank/DDBJ whole genome shotgun (WGS) entry which is preliminary data.</text>
</comment>
<accession>A0A4U0MU67</accession>
<feature type="domain" description="PE-PPE" evidence="7">
    <location>
        <begin position="78"/>
        <end position="243"/>
    </location>
</feature>
<evidence type="ECO:0000256" key="1">
    <source>
        <dbReference type="ARBA" id="ARBA00007534"/>
    </source>
</evidence>
<feature type="region of interest" description="Disordered" evidence="5">
    <location>
        <begin position="155"/>
        <end position="177"/>
    </location>
</feature>
<dbReference type="EMBL" id="SUMB01000012">
    <property type="protein sequence ID" value="TJZ44530.1"/>
    <property type="molecule type" value="Genomic_DNA"/>
</dbReference>
<dbReference type="OrthoDB" id="3661975at2"/>
<dbReference type="RefSeq" id="WP_136743289.1">
    <property type="nucleotide sequence ID" value="NZ_SUMB01000012.1"/>
</dbReference>
<keyword evidence="3" id="KW-0378">Hydrolase</keyword>
<protein>
    <submittedName>
        <fullName evidence="8">PE-PPE domain-containing protein</fullName>
    </submittedName>
</protein>